<accession>A0AB34X1G6</accession>
<evidence type="ECO:0000313" key="1">
    <source>
        <dbReference type="EMBL" id="KXB82011.1"/>
    </source>
</evidence>
<evidence type="ECO:0000313" key="2">
    <source>
        <dbReference type="Proteomes" id="UP000070572"/>
    </source>
</evidence>
<comment type="caution">
    <text evidence="1">The sequence shown here is derived from an EMBL/GenBank/DDBJ whole genome shotgun (WGS) entry which is preliminary data.</text>
</comment>
<protein>
    <submittedName>
        <fullName evidence="1">Uncharacterized protein</fullName>
    </submittedName>
</protein>
<dbReference type="EMBL" id="LSDN01000003">
    <property type="protein sequence ID" value="KXB82011.1"/>
    <property type="molecule type" value="Genomic_DNA"/>
</dbReference>
<dbReference type="Proteomes" id="UP000070572">
    <property type="component" value="Unassembled WGS sequence"/>
</dbReference>
<dbReference type="AlphaFoldDB" id="A0AB34X1G6"/>
<proteinExistence type="predicted"/>
<sequence length="256" mass="28878">MSKTDKISPLSGASYILEKLPETDIYRLEQLLILAQGYSLAWDGINMFDYSVTKSKDGYRIPKFWSYIEGKKGFYPLIRDFDNDCLGEDRRATLDAVLNAHSLQEVDELKSVLARMEGVRSGTVGYEVFGKAFAALIAKDRDTSLSNGQDVLSENMEEVTELVTRLGEEVGQGGPLGALAIIRALEQQIPIMQDELVDGLEPKDWAGVAAAMGYYKPYNARRRFTPEIRERNNLKKQEERIRLRQIERAYLAAQNG</sequence>
<organism evidence="1 2">
    <name type="scientific">Varibaculum cambriense</name>
    <dbReference type="NCBI Taxonomy" id="184870"/>
    <lineage>
        <taxon>Bacteria</taxon>
        <taxon>Bacillati</taxon>
        <taxon>Actinomycetota</taxon>
        <taxon>Actinomycetes</taxon>
        <taxon>Actinomycetales</taxon>
        <taxon>Actinomycetaceae</taxon>
        <taxon>Varibaculum</taxon>
    </lineage>
</organism>
<reference evidence="1 2" key="1">
    <citation type="submission" date="2016-01" db="EMBL/GenBank/DDBJ databases">
        <authorList>
            <person name="Mitreva M."/>
            <person name="Pepin K.H."/>
            <person name="Mihindukulasuriya K.A."/>
            <person name="Fulton R."/>
            <person name="Fronick C."/>
            <person name="O'Laughlin M."/>
            <person name="Miner T."/>
            <person name="Herter B."/>
            <person name="Rosa B.A."/>
            <person name="Cordes M."/>
            <person name="Tomlinson C."/>
            <person name="Wollam A."/>
            <person name="Palsikar V.B."/>
            <person name="Mardis E.R."/>
            <person name="Wilson R.K."/>
        </authorList>
    </citation>
    <scope>NUCLEOTIDE SEQUENCE [LARGE SCALE GENOMIC DNA]</scope>
    <source>
        <strain evidence="1 2">DNF00696</strain>
    </source>
</reference>
<gene>
    <name evidence="1" type="ORF">HMPREF1862_00074</name>
</gene>
<dbReference type="RefSeq" id="WP_060919963.1">
    <property type="nucleotide sequence ID" value="NZ_KQ960676.1"/>
</dbReference>
<name>A0AB34X1G6_9ACTO</name>